<evidence type="ECO:0000256" key="1">
    <source>
        <dbReference type="ARBA" id="ARBA00004273"/>
    </source>
</evidence>
<dbReference type="InterPro" id="IPR038532">
    <property type="entry name" value="NDUFS4-like_sf"/>
</dbReference>
<keyword evidence="7" id="KW-0999">Mitochondrion inner membrane</keyword>
<comment type="function">
    <text evidence="14">Small GTPase required for proper localization of RNA polymerase II and III (RNAPII and RNAPIII). May act at an RNAP assembly step prior to nuclear import.</text>
</comment>
<keyword evidence="6 14" id="KW-0547">Nucleotide-binding</keyword>
<dbReference type="FunFam" id="3.30.160.190:FF:000001">
    <property type="entry name" value="NADH-ubiquinone oxidoreductase 21 kDa subunit mitochondrial"/>
    <property type="match status" value="1"/>
</dbReference>
<dbReference type="SUPFAM" id="SSF52540">
    <property type="entry name" value="P-loop containing nucleoside triphosphate hydrolases"/>
    <property type="match status" value="1"/>
</dbReference>
<evidence type="ECO:0000256" key="5">
    <source>
        <dbReference type="ARBA" id="ARBA00022660"/>
    </source>
</evidence>
<evidence type="ECO:0000256" key="11">
    <source>
        <dbReference type="ARBA" id="ARBA00023128"/>
    </source>
</evidence>
<evidence type="ECO:0000256" key="3">
    <source>
        <dbReference type="ARBA" id="ARBA00005882"/>
    </source>
</evidence>
<comment type="subunit">
    <text evidence="14">Binds to RNA polymerase II (RNAPII).</text>
</comment>
<dbReference type="PANTHER" id="PTHR21231">
    <property type="entry name" value="XPA-BINDING PROTEIN 1-RELATED"/>
    <property type="match status" value="1"/>
</dbReference>
<organism evidence="15 16">
    <name type="scientific">Malassezia vespertilionis</name>
    <dbReference type="NCBI Taxonomy" id="2020962"/>
    <lineage>
        <taxon>Eukaryota</taxon>
        <taxon>Fungi</taxon>
        <taxon>Dikarya</taxon>
        <taxon>Basidiomycota</taxon>
        <taxon>Ustilaginomycotina</taxon>
        <taxon>Malasseziomycetes</taxon>
        <taxon>Malasseziales</taxon>
        <taxon>Malasseziaceae</taxon>
        <taxon>Malassezia</taxon>
    </lineage>
</organism>
<dbReference type="InterPro" id="IPR027417">
    <property type="entry name" value="P-loop_NTPase"/>
</dbReference>
<keyword evidence="5" id="KW-0679">Respiratory chain</keyword>
<evidence type="ECO:0000256" key="9">
    <source>
        <dbReference type="ARBA" id="ARBA00022946"/>
    </source>
</evidence>
<evidence type="ECO:0000256" key="13">
    <source>
        <dbReference type="ARBA" id="ARBA00023136"/>
    </source>
</evidence>
<keyword evidence="8 14" id="KW-0378">Hydrolase</keyword>
<reference evidence="15 16" key="1">
    <citation type="submission" date="2017-10" db="EMBL/GenBank/DDBJ databases">
        <title>A novel species of cold-tolerant Malassezia isolated from bats.</title>
        <authorList>
            <person name="Lorch J.M."/>
            <person name="Palmer J.M."/>
            <person name="Vanderwolf K.J."/>
            <person name="Schmidt K.Z."/>
            <person name="Verant M.L."/>
            <person name="Weller T.J."/>
            <person name="Blehert D.S."/>
        </authorList>
    </citation>
    <scope>NUCLEOTIDE SEQUENCE [LARGE SCALE GENOMIC DNA]</scope>
    <source>
        <strain evidence="15 16">NWHC:44797-103</strain>
    </source>
</reference>
<comment type="similarity">
    <text evidence="3">Belongs to the complex I NDUFS4 subunit family.</text>
</comment>
<evidence type="ECO:0000256" key="2">
    <source>
        <dbReference type="ARBA" id="ARBA00005290"/>
    </source>
</evidence>
<dbReference type="Pfam" id="PF03029">
    <property type="entry name" value="ATP_bind_1"/>
    <property type="match status" value="1"/>
</dbReference>
<evidence type="ECO:0000256" key="4">
    <source>
        <dbReference type="ARBA" id="ARBA00022448"/>
    </source>
</evidence>
<keyword evidence="4" id="KW-0813">Transport</keyword>
<name>A0A2N1JAK3_9BASI</name>
<dbReference type="AlphaFoldDB" id="A0A2N1JAK3"/>
<gene>
    <name evidence="15" type="ORF">MVES_002446</name>
</gene>
<evidence type="ECO:0000256" key="10">
    <source>
        <dbReference type="ARBA" id="ARBA00022982"/>
    </source>
</evidence>
<keyword evidence="9" id="KW-0809">Transit peptide</keyword>
<keyword evidence="12 14" id="KW-0342">GTP-binding</keyword>
<evidence type="ECO:0000256" key="14">
    <source>
        <dbReference type="RuleBase" id="RU365059"/>
    </source>
</evidence>
<dbReference type="InterPro" id="IPR004130">
    <property type="entry name" value="Gpn"/>
</dbReference>
<comment type="similarity">
    <text evidence="2 14">Belongs to the GPN-loop GTPase family.</text>
</comment>
<evidence type="ECO:0000256" key="7">
    <source>
        <dbReference type="ARBA" id="ARBA00022792"/>
    </source>
</evidence>
<evidence type="ECO:0000313" key="15">
    <source>
        <dbReference type="EMBL" id="PKI83584.1"/>
    </source>
</evidence>
<keyword evidence="11" id="KW-0496">Mitochondrion</keyword>
<dbReference type="PANTHER" id="PTHR21231:SF3">
    <property type="entry name" value="GPN-LOOP GTPASE 2"/>
    <property type="match status" value="1"/>
</dbReference>
<dbReference type="EMBL" id="KZ454991">
    <property type="protein sequence ID" value="PKI83584.1"/>
    <property type="molecule type" value="Genomic_DNA"/>
</dbReference>
<keyword evidence="13" id="KW-0472">Membrane</keyword>
<dbReference type="Proteomes" id="UP000232875">
    <property type="component" value="Unassembled WGS sequence"/>
</dbReference>
<dbReference type="GO" id="GO:0022900">
    <property type="term" value="P:electron transport chain"/>
    <property type="evidence" value="ECO:0007669"/>
    <property type="project" value="InterPro"/>
</dbReference>
<keyword evidence="16" id="KW-1185">Reference proteome</keyword>
<dbReference type="GO" id="GO:0005743">
    <property type="term" value="C:mitochondrial inner membrane"/>
    <property type="evidence" value="ECO:0007669"/>
    <property type="project" value="UniProtKB-SubCell"/>
</dbReference>
<sequence>MTALRTVMMRNAALAGSSTVRPMCTSMRTFNKKEDPDFQAGVPESMGEGSRDLVAEQVNRIGEAAPMSVVSGAPNSLHQRVVRIYKPNKSATTSGKGGTREWRVDFDALAASGRWENPLMGWASTADHQQALSMKFDEKEDAVHFCQKQGWDFFIQEPHKAHIPPKSYSDIFKYAPGKLRIFQTKTPGRWENNLLFLSALERPVQIVNLDPANDAVPYPAAISLSELISVDDVMSELDLGPNYLEHNIDWLEERLAALDQDYILFDLPGQLVSVHLADATNITDPARYISLLILALRAMLMLELPHVNVLSKFDLLDEEQQHQLLFQIDYYTEVQDLSYITEHLAQTAPRLATMSRLLGDIVEDFGLVSFETLAVEEKESMLHLLQVLDRAIGYVAPGSA</sequence>
<dbReference type="OrthoDB" id="5839at2759"/>
<dbReference type="STRING" id="2020962.A0A2N1JAK3"/>
<evidence type="ECO:0000313" key="16">
    <source>
        <dbReference type="Proteomes" id="UP000232875"/>
    </source>
</evidence>
<protein>
    <recommendedName>
        <fullName evidence="14">GPN-loop GTPase 2</fullName>
    </recommendedName>
</protein>
<comment type="subcellular location">
    <subcellularLocation>
        <location evidence="1">Mitochondrion inner membrane</location>
    </subcellularLocation>
</comment>
<evidence type="ECO:0000256" key="8">
    <source>
        <dbReference type="ARBA" id="ARBA00022801"/>
    </source>
</evidence>
<accession>A0A2N1JAK3</accession>
<dbReference type="Gene3D" id="3.40.50.300">
    <property type="entry name" value="P-loop containing nucleotide triphosphate hydrolases"/>
    <property type="match status" value="2"/>
</dbReference>
<keyword evidence="10" id="KW-0249">Electron transport</keyword>
<dbReference type="Gene3D" id="3.30.160.190">
    <property type="entry name" value="atu1810 like domain"/>
    <property type="match status" value="1"/>
</dbReference>
<proteinExistence type="inferred from homology"/>
<dbReference type="InterPro" id="IPR006885">
    <property type="entry name" value="NADH_UbQ_FeS_4_mit-like"/>
</dbReference>
<dbReference type="Pfam" id="PF04800">
    <property type="entry name" value="NDUS4"/>
    <property type="match status" value="1"/>
</dbReference>
<dbReference type="GO" id="GO:0003924">
    <property type="term" value="F:GTPase activity"/>
    <property type="evidence" value="ECO:0007669"/>
    <property type="project" value="TreeGrafter"/>
</dbReference>
<dbReference type="GO" id="GO:0005525">
    <property type="term" value="F:GTP binding"/>
    <property type="evidence" value="ECO:0007669"/>
    <property type="project" value="UniProtKB-KW"/>
</dbReference>
<evidence type="ECO:0000256" key="12">
    <source>
        <dbReference type="ARBA" id="ARBA00023134"/>
    </source>
</evidence>
<evidence type="ECO:0000256" key="6">
    <source>
        <dbReference type="ARBA" id="ARBA00022741"/>
    </source>
</evidence>